<sequence length="104" mass="12127">MNLRLLYLYLFSFVGLLIVVIGSIQMVDLGLKMTIFKGADTYEIYPSPKIDGMEQESPDVPMERQKRETNRQRQRQMVSALSMLVVGTPLYLYHWKLIKKESKV</sequence>
<feature type="compositionally biased region" description="Basic and acidic residues" evidence="1">
    <location>
        <begin position="61"/>
        <end position="71"/>
    </location>
</feature>
<keyword evidence="2" id="KW-1133">Transmembrane helix</keyword>
<evidence type="ECO:0000256" key="1">
    <source>
        <dbReference type="SAM" id="MobiDB-lite"/>
    </source>
</evidence>
<dbReference type="EMBL" id="MFAQ01000041">
    <property type="protein sequence ID" value="OGD81548.1"/>
    <property type="molecule type" value="Genomic_DNA"/>
</dbReference>
<proteinExistence type="predicted"/>
<feature type="transmembrane region" description="Helical" evidence="2">
    <location>
        <begin position="77"/>
        <end position="95"/>
    </location>
</feature>
<keyword evidence="2" id="KW-0812">Transmembrane</keyword>
<dbReference type="Proteomes" id="UP000179237">
    <property type="component" value="Unassembled WGS sequence"/>
</dbReference>
<evidence type="ECO:0000313" key="4">
    <source>
        <dbReference type="Proteomes" id="UP000179237"/>
    </source>
</evidence>
<evidence type="ECO:0000313" key="3">
    <source>
        <dbReference type="EMBL" id="OGD81548.1"/>
    </source>
</evidence>
<organism evidence="3 4">
    <name type="scientific">Candidatus Collierbacteria bacterium RIFOXYD1_FULL_40_9</name>
    <dbReference type="NCBI Taxonomy" id="1817731"/>
    <lineage>
        <taxon>Bacteria</taxon>
        <taxon>Candidatus Collieribacteriota</taxon>
    </lineage>
</organism>
<name>A0A1F5FPK2_9BACT</name>
<feature type="transmembrane region" description="Helical" evidence="2">
    <location>
        <begin position="6"/>
        <end position="27"/>
    </location>
</feature>
<keyword evidence="2" id="KW-0472">Membrane</keyword>
<reference evidence="3 4" key="1">
    <citation type="journal article" date="2016" name="Nat. Commun.">
        <title>Thousands of microbial genomes shed light on interconnected biogeochemical processes in an aquifer system.</title>
        <authorList>
            <person name="Anantharaman K."/>
            <person name="Brown C.T."/>
            <person name="Hug L.A."/>
            <person name="Sharon I."/>
            <person name="Castelle C.J."/>
            <person name="Probst A.J."/>
            <person name="Thomas B.C."/>
            <person name="Singh A."/>
            <person name="Wilkins M.J."/>
            <person name="Karaoz U."/>
            <person name="Brodie E.L."/>
            <person name="Williams K.H."/>
            <person name="Hubbard S.S."/>
            <person name="Banfield J.F."/>
        </authorList>
    </citation>
    <scope>NUCLEOTIDE SEQUENCE [LARGE SCALE GENOMIC DNA]</scope>
</reference>
<feature type="region of interest" description="Disordered" evidence="1">
    <location>
        <begin position="47"/>
        <end position="71"/>
    </location>
</feature>
<dbReference type="AlphaFoldDB" id="A0A1F5FPK2"/>
<evidence type="ECO:0000256" key="2">
    <source>
        <dbReference type="SAM" id="Phobius"/>
    </source>
</evidence>
<evidence type="ECO:0008006" key="5">
    <source>
        <dbReference type="Google" id="ProtNLM"/>
    </source>
</evidence>
<accession>A0A1F5FPK2</accession>
<comment type="caution">
    <text evidence="3">The sequence shown here is derived from an EMBL/GenBank/DDBJ whole genome shotgun (WGS) entry which is preliminary data.</text>
</comment>
<protein>
    <recommendedName>
        <fullName evidence="5">DUF5671 domain-containing protein</fullName>
    </recommendedName>
</protein>
<gene>
    <name evidence="3" type="ORF">A2572_04140</name>
</gene>